<dbReference type="EMBL" id="JAPWTK010000576">
    <property type="protein sequence ID" value="KAJ8938213.1"/>
    <property type="molecule type" value="Genomic_DNA"/>
</dbReference>
<accession>A0AAV8XIA9</accession>
<name>A0AAV8XIA9_9CUCU</name>
<dbReference type="AlphaFoldDB" id="A0AAV8XIA9"/>
<gene>
    <name evidence="1" type="ORF">NQ318_017795</name>
</gene>
<evidence type="ECO:0000313" key="1">
    <source>
        <dbReference type="EMBL" id="KAJ8938213.1"/>
    </source>
</evidence>
<reference evidence="1" key="1">
    <citation type="journal article" date="2023" name="Insect Mol. Biol.">
        <title>Genome sequencing provides insights into the evolution of gene families encoding plant cell wall-degrading enzymes in longhorned beetles.</title>
        <authorList>
            <person name="Shin N.R."/>
            <person name="Okamura Y."/>
            <person name="Kirsch R."/>
            <person name="Pauchet Y."/>
        </authorList>
    </citation>
    <scope>NUCLEOTIDE SEQUENCE</scope>
    <source>
        <strain evidence="1">AMC_N1</strain>
    </source>
</reference>
<comment type="caution">
    <text evidence="1">The sequence shown here is derived from an EMBL/GenBank/DDBJ whole genome shotgun (WGS) entry which is preliminary data.</text>
</comment>
<protein>
    <submittedName>
        <fullName evidence="1">Uncharacterized protein</fullName>
    </submittedName>
</protein>
<evidence type="ECO:0000313" key="2">
    <source>
        <dbReference type="Proteomes" id="UP001162162"/>
    </source>
</evidence>
<sequence>MEAAQLERQIKIYESKKQTLFRRIQRLYDWSKNLKDVQNLDNFKIMYGSLNDIRKEICELVDKINILHIERDPEYDPNFQSTLSNASFCIR</sequence>
<keyword evidence="2" id="KW-1185">Reference proteome</keyword>
<proteinExistence type="predicted"/>
<organism evidence="1 2">
    <name type="scientific">Aromia moschata</name>
    <dbReference type="NCBI Taxonomy" id="1265417"/>
    <lineage>
        <taxon>Eukaryota</taxon>
        <taxon>Metazoa</taxon>
        <taxon>Ecdysozoa</taxon>
        <taxon>Arthropoda</taxon>
        <taxon>Hexapoda</taxon>
        <taxon>Insecta</taxon>
        <taxon>Pterygota</taxon>
        <taxon>Neoptera</taxon>
        <taxon>Endopterygota</taxon>
        <taxon>Coleoptera</taxon>
        <taxon>Polyphaga</taxon>
        <taxon>Cucujiformia</taxon>
        <taxon>Chrysomeloidea</taxon>
        <taxon>Cerambycidae</taxon>
        <taxon>Cerambycinae</taxon>
        <taxon>Callichromatini</taxon>
        <taxon>Aromia</taxon>
    </lineage>
</organism>
<dbReference type="Proteomes" id="UP001162162">
    <property type="component" value="Unassembled WGS sequence"/>
</dbReference>